<organism evidence="7 8">
    <name type="scientific">Sphingobacterium oryzagri</name>
    <dbReference type="NCBI Taxonomy" id="3025669"/>
    <lineage>
        <taxon>Bacteria</taxon>
        <taxon>Pseudomonadati</taxon>
        <taxon>Bacteroidota</taxon>
        <taxon>Sphingobacteriia</taxon>
        <taxon>Sphingobacteriales</taxon>
        <taxon>Sphingobacteriaceae</taxon>
        <taxon>Sphingobacterium</taxon>
    </lineage>
</organism>
<dbReference type="Proteomes" id="UP001221558">
    <property type="component" value="Chromosome"/>
</dbReference>
<dbReference type="SUPFAM" id="SSF48452">
    <property type="entry name" value="TPR-like"/>
    <property type="match status" value="1"/>
</dbReference>
<comment type="similarity">
    <text evidence="2">Belongs to the SusD family.</text>
</comment>
<dbReference type="InterPro" id="IPR012944">
    <property type="entry name" value="SusD_RagB_dom"/>
</dbReference>
<dbReference type="Pfam" id="PF07980">
    <property type="entry name" value="SusD_RagB"/>
    <property type="match status" value="1"/>
</dbReference>
<keyword evidence="8" id="KW-1185">Reference proteome</keyword>
<sequence>MDPADNNNFSIRYPSKYWQTWVSDVGETNADRLDQTVPLIRISEMYYILADGANTITEALGYLNTVRQHRGITNLLTTSSINSTNLLLAEITKEYRKEFYAEGQTFFWYKLQNSPTMLFYNGVVRPENYIFPIPLAEVEYNPTY</sequence>
<evidence type="ECO:0000313" key="7">
    <source>
        <dbReference type="EMBL" id="WDF68400.1"/>
    </source>
</evidence>
<feature type="domain" description="RagB/SusD" evidence="6">
    <location>
        <begin position="5"/>
        <end position="107"/>
    </location>
</feature>
<keyword evidence="5" id="KW-0998">Cell outer membrane</keyword>
<evidence type="ECO:0000256" key="5">
    <source>
        <dbReference type="ARBA" id="ARBA00023237"/>
    </source>
</evidence>
<proteinExistence type="inferred from homology"/>
<reference evidence="7 8" key="1">
    <citation type="submission" date="2023-02" db="EMBL/GenBank/DDBJ databases">
        <title>Genome sequence of Sphingobacterium sp. KACC 22765.</title>
        <authorList>
            <person name="Kim S."/>
            <person name="Heo J."/>
            <person name="Kwon S.-W."/>
        </authorList>
    </citation>
    <scope>NUCLEOTIDE SEQUENCE [LARGE SCALE GENOMIC DNA]</scope>
    <source>
        <strain evidence="7 8">KACC 22765</strain>
    </source>
</reference>
<evidence type="ECO:0000256" key="4">
    <source>
        <dbReference type="ARBA" id="ARBA00023136"/>
    </source>
</evidence>
<evidence type="ECO:0000256" key="3">
    <source>
        <dbReference type="ARBA" id="ARBA00022729"/>
    </source>
</evidence>
<dbReference type="RefSeq" id="WP_274267133.1">
    <property type="nucleotide sequence ID" value="NZ_CP117880.1"/>
</dbReference>
<keyword evidence="4" id="KW-0472">Membrane</keyword>
<accession>A0ABY7WHL0</accession>
<evidence type="ECO:0000256" key="1">
    <source>
        <dbReference type="ARBA" id="ARBA00004442"/>
    </source>
</evidence>
<dbReference type="InterPro" id="IPR011990">
    <property type="entry name" value="TPR-like_helical_dom_sf"/>
</dbReference>
<dbReference type="EMBL" id="CP117880">
    <property type="protein sequence ID" value="WDF68400.1"/>
    <property type="molecule type" value="Genomic_DNA"/>
</dbReference>
<evidence type="ECO:0000256" key="2">
    <source>
        <dbReference type="ARBA" id="ARBA00006275"/>
    </source>
</evidence>
<name>A0ABY7WHL0_9SPHI</name>
<comment type="subcellular location">
    <subcellularLocation>
        <location evidence="1">Cell outer membrane</location>
    </subcellularLocation>
</comment>
<dbReference type="Gene3D" id="1.25.40.390">
    <property type="match status" value="1"/>
</dbReference>
<keyword evidence="3" id="KW-0732">Signal</keyword>
<gene>
    <name evidence="7" type="ORF">PQ465_19160</name>
</gene>
<protein>
    <submittedName>
        <fullName evidence="7">RagB/SusD family nutrient uptake outer membrane protein</fullName>
    </submittedName>
</protein>
<evidence type="ECO:0000259" key="6">
    <source>
        <dbReference type="Pfam" id="PF07980"/>
    </source>
</evidence>
<evidence type="ECO:0000313" key="8">
    <source>
        <dbReference type="Proteomes" id="UP001221558"/>
    </source>
</evidence>